<name>A0A1E7F712_9STRA</name>
<keyword evidence="3" id="KW-1185">Reference proteome</keyword>
<evidence type="ECO:0000313" key="2">
    <source>
        <dbReference type="EMBL" id="OEU13946.1"/>
    </source>
</evidence>
<reference evidence="2 3" key="1">
    <citation type="submission" date="2016-09" db="EMBL/GenBank/DDBJ databases">
        <title>Extensive genetic diversity and differential bi-allelic expression allows diatom success in the polar Southern Ocean.</title>
        <authorList>
            <consortium name="DOE Joint Genome Institute"/>
            <person name="Mock T."/>
            <person name="Otillar R.P."/>
            <person name="Strauss J."/>
            <person name="Dupont C."/>
            <person name="Frickenhaus S."/>
            <person name="Maumus F."/>
            <person name="Mcmullan M."/>
            <person name="Sanges R."/>
            <person name="Schmutz J."/>
            <person name="Toseland A."/>
            <person name="Valas R."/>
            <person name="Veluchamy A."/>
            <person name="Ward B.J."/>
            <person name="Allen A."/>
            <person name="Barry K."/>
            <person name="Falciatore A."/>
            <person name="Ferrante M."/>
            <person name="Fortunato A.E."/>
            <person name="Gloeckner G."/>
            <person name="Gruber A."/>
            <person name="Hipkin R."/>
            <person name="Janech M."/>
            <person name="Kroth P."/>
            <person name="Leese F."/>
            <person name="Lindquist E."/>
            <person name="Lyon B.R."/>
            <person name="Martin J."/>
            <person name="Mayer C."/>
            <person name="Parker M."/>
            <person name="Quesneville H."/>
            <person name="Raymond J."/>
            <person name="Uhlig C."/>
            <person name="Valentin K.U."/>
            <person name="Worden A.Z."/>
            <person name="Armbrust E.V."/>
            <person name="Bowler C."/>
            <person name="Green B."/>
            <person name="Moulton V."/>
            <person name="Van Oosterhout C."/>
            <person name="Grigoriev I."/>
        </authorList>
    </citation>
    <scope>NUCLEOTIDE SEQUENCE [LARGE SCALE GENOMIC DNA]</scope>
    <source>
        <strain evidence="2 3">CCMP1102</strain>
    </source>
</reference>
<keyword evidence="1" id="KW-0732">Signal</keyword>
<dbReference type="EMBL" id="KV784361">
    <property type="protein sequence ID" value="OEU13946.1"/>
    <property type="molecule type" value="Genomic_DNA"/>
</dbReference>
<dbReference type="InParanoid" id="A0A1E7F712"/>
<evidence type="ECO:0000256" key="1">
    <source>
        <dbReference type="SAM" id="SignalP"/>
    </source>
</evidence>
<dbReference type="AlphaFoldDB" id="A0A1E7F712"/>
<feature type="chain" id="PRO_5009192750" evidence="1">
    <location>
        <begin position="27"/>
        <end position="108"/>
    </location>
</feature>
<organism evidence="2 3">
    <name type="scientific">Fragilariopsis cylindrus CCMP1102</name>
    <dbReference type="NCBI Taxonomy" id="635003"/>
    <lineage>
        <taxon>Eukaryota</taxon>
        <taxon>Sar</taxon>
        <taxon>Stramenopiles</taxon>
        <taxon>Ochrophyta</taxon>
        <taxon>Bacillariophyta</taxon>
        <taxon>Bacillariophyceae</taxon>
        <taxon>Bacillariophycidae</taxon>
        <taxon>Bacillariales</taxon>
        <taxon>Bacillariaceae</taxon>
        <taxon>Fragilariopsis</taxon>
    </lineage>
</organism>
<accession>A0A1E7F712</accession>
<dbReference type="KEGG" id="fcy:FRACYDRAFT_242299"/>
<sequence length="108" mass="12090">MAYLSVMLCLASVLVTLLLSNQAVHSSCLFADRQFQTQVGQYSSVGIFVNSLNGRLHNGAIIFDEGDRINKNLTEKRKQLRSIWISGQIDVDKFHKQSMIVETGFGIK</sequence>
<protein>
    <submittedName>
        <fullName evidence="2">Uncharacterized protein</fullName>
    </submittedName>
</protein>
<dbReference type="Proteomes" id="UP000095751">
    <property type="component" value="Unassembled WGS sequence"/>
</dbReference>
<evidence type="ECO:0000313" key="3">
    <source>
        <dbReference type="Proteomes" id="UP000095751"/>
    </source>
</evidence>
<proteinExistence type="predicted"/>
<feature type="signal peptide" evidence="1">
    <location>
        <begin position="1"/>
        <end position="26"/>
    </location>
</feature>
<gene>
    <name evidence="2" type="ORF">FRACYDRAFT_242299</name>
</gene>